<evidence type="ECO:0000313" key="4">
    <source>
        <dbReference type="Proteomes" id="UP000460221"/>
    </source>
</evidence>
<gene>
    <name evidence="3" type="ORF">GIS00_16870</name>
</gene>
<dbReference type="Proteomes" id="UP000460221">
    <property type="component" value="Unassembled WGS sequence"/>
</dbReference>
<evidence type="ECO:0000256" key="1">
    <source>
        <dbReference type="SAM" id="MobiDB-lite"/>
    </source>
</evidence>
<feature type="region of interest" description="Disordered" evidence="1">
    <location>
        <begin position="76"/>
        <end position="96"/>
    </location>
</feature>
<dbReference type="RefSeq" id="WP_154769577.1">
    <property type="nucleotide sequence ID" value="NZ_WLYK01000006.1"/>
</dbReference>
<comment type="caution">
    <text evidence="3">The sequence shown here is derived from an EMBL/GenBank/DDBJ whole genome shotgun (WGS) entry which is preliminary data.</text>
</comment>
<dbReference type="PANTHER" id="PTHR40763">
    <property type="entry name" value="MEMBRANE PROTEIN-RELATED"/>
    <property type="match status" value="1"/>
</dbReference>
<protein>
    <submittedName>
        <fullName evidence="3">DUF1707 domain-containing protein</fullName>
    </submittedName>
</protein>
<keyword evidence="4" id="KW-1185">Reference proteome</keyword>
<feature type="domain" description="DUF1707" evidence="2">
    <location>
        <begin position="10"/>
        <end position="62"/>
    </location>
</feature>
<evidence type="ECO:0000259" key="2">
    <source>
        <dbReference type="Pfam" id="PF08044"/>
    </source>
</evidence>
<dbReference type="AlphaFoldDB" id="A0A7K1FNA1"/>
<evidence type="ECO:0000313" key="3">
    <source>
        <dbReference type="EMBL" id="MTD15608.1"/>
    </source>
</evidence>
<reference evidence="3 4" key="1">
    <citation type="submission" date="2019-11" db="EMBL/GenBank/DDBJ databases">
        <authorList>
            <person name="Jiang L.-Q."/>
        </authorList>
    </citation>
    <scope>NUCLEOTIDE SEQUENCE [LARGE SCALE GENOMIC DNA]</scope>
    <source>
        <strain evidence="3 4">YIM 132087</strain>
    </source>
</reference>
<dbReference type="PANTHER" id="PTHR40763:SF5">
    <property type="entry name" value="MEMBRANE PROTEIN"/>
    <property type="match status" value="1"/>
</dbReference>
<dbReference type="EMBL" id="WLYK01000006">
    <property type="protein sequence ID" value="MTD15608.1"/>
    <property type="molecule type" value="Genomic_DNA"/>
</dbReference>
<dbReference type="InterPro" id="IPR012551">
    <property type="entry name" value="DUF1707_SHOCT-like"/>
</dbReference>
<accession>A0A7K1FNA1</accession>
<dbReference type="Pfam" id="PF08044">
    <property type="entry name" value="DUF1707"/>
    <property type="match status" value="1"/>
</dbReference>
<sequence length="219" mass="23205">MTGPIDPRDLRVSDDERAHVISLLQRATGQGLLDLPEFNERSAAAVAARTRGDLNALLLDLPGLQVAGRTVQQARTATAPPPRQVPGWSGAPAAARGGDRDSVLELLGWGSRTFKGRWTVPARIVIGGLGASTKLDFTEADLSTRTVVVEFRSNSGGSTELVVPHGTSLAVHGLSMRGGHLTNKLTPDDGGVLDLRLTGTKKGGWISVRYPRGGMFGRR</sequence>
<proteinExistence type="predicted"/>
<name>A0A7K1FNA1_9ACTN</name>
<organism evidence="3 4">
    <name type="scientific">Nakamurella alba</name>
    <dbReference type="NCBI Taxonomy" id="2665158"/>
    <lineage>
        <taxon>Bacteria</taxon>
        <taxon>Bacillati</taxon>
        <taxon>Actinomycetota</taxon>
        <taxon>Actinomycetes</taxon>
        <taxon>Nakamurellales</taxon>
        <taxon>Nakamurellaceae</taxon>
        <taxon>Nakamurella</taxon>
    </lineage>
</organism>